<sequence>MKLLLLNKDIKTAIEHLHNGHEKGLKFFYQKFYEHFFFRAHRATDDECAGESIAQEAFLRLWLFRENLHSESEVFEFLKVQVKSAIQAFYQKSRNRFHRSLLRLDSIEDYQEFMLGYEMEEESEADLLYIEQLELEKKKKMDQINAILPSLNSDQQLFIRLCLKYSFNYERIAYYMGNISDYEVGLQMEKTIEYLRSIIHSEEKMQLMAKPVEFKLNDEMTEEEAEVFRMRYELQYSFDKISEALQLDGGQVRKLFINAHAKIKSAKKTA</sequence>
<dbReference type="GO" id="GO:0003700">
    <property type="term" value="F:DNA-binding transcription factor activity"/>
    <property type="evidence" value="ECO:0007669"/>
    <property type="project" value="InterPro"/>
</dbReference>
<dbReference type="Gene3D" id="1.10.10.10">
    <property type="entry name" value="Winged helix-like DNA-binding domain superfamily/Winged helix DNA-binding domain"/>
    <property type="match status" value="1"/>
</dbReference>
<proteinExistence type="predicted"/>
<dbReference type="EMBL" id="QCXX01000001">
    <property type="protein sequence ID" value="PUV26579.1"/>
    <property type="molecule type" value="Genomic_DNA"/>
</dbReference>
<dbReference type="SUPFAM" id="SSF88659">
    <property type="entry name" value="Sigma3 and sigma4 domains of RNA polymerase sigma factors"/>
    <property type="match status" value="1"/>
</dbReference>
<dbReference type="RefSeq" id="WP_108632872.1">
    <property type="nucleotide sequence ID" value="NZ_QCXX01000001.1"/>
</dbReference>
<evidence type="ECO:0008006" key="3">
    <source>
        <dbReference type="Google" id="ProtNLM"/>
    </source>
</evidence>
<dbReference type="InterPro" id="IPR036388">
    <property type="entry name" value="WH-like_DNA-bd_sf"/>
</dbReference>
<dbReference type="AlphaFoldDB" id="A0A363P0J3"/>
<name>A0A363P0J3_9SPHI</name>
<reference evidence="1 2" key="1">
    <citation type="submission" date="2018-04" db="EMBL/GenBank/DDBJ databases">
        <title>Sphingobacterium sp. M46 Genome.</title>
        <authorList>
            <person name="Cheng J."/>
            <person name="Li Y."/>
        </authorList>
    </citation>
    <scope>NUCLEOTIDE SEQUENCE [LARGE SCALE GENOMIC DNA]</scope>
    <source>
        <strain evidence="1 2">M46</strain>
    </source>
</reference>
<organism evidence="1 2">
    <name type="scientific">Sphingobacterium athyrii</name>
    <dbReference type="NCBI Taxonomy" id="2152717"/>
    <lineage>
        <taxon>Bacteria</taxon>
        <taxon>Pseudomonadati</taxon>
        <taxon>Bacteroidota</taxon>
        <taxon>Sphingobacteriia</taxon>
        <taxon>Sphingobacteriales</taxon>
        <taxon>Sphingobacteriaceae</taxon>
        <taxon>Sphingobacterium</taxon>
    </lineage>
</organism>
<dbReference type="Gene3D" id="1.10.1740.10">
    <property type="match status" value="1"/>
</dbReference>
<comment type="caution">
    <text evidence="1">The sequence shown here is derived from an EMBL/GenBank/DDBJ whole genome shotgun (WGS) entry which is preliminary data.</text>
</comment>
<dbReference type="Proteomes" id="UP000250831">
    <property type="component" value="Unassembled WGS sequence"/>
</dbReference>
<dbReference type="OrthoDB" id="759001at2"/>
<accession>A0A363P0J3</accession>
<gene>
    <name evidence="1" type="ORF">DCO56_06480</name>
</gene>
<dbReference type="InterPro" id="IPR013325">
    <property type="entry name" value="RNA_pol_sigma_r2"/>
</dbReference>
<dbReference type="InterPro" id="IPR013324">
    <property type="entry name" value="RNA_pol_sigma_r3/r4-like"/>
</dbReference>
<evidence type="ECO:0000313" key="1">
    <source>
        <dbReference type="EMBL" id="PUV26579.1"/>
    </source>
</evidence>
<dbReference type="SUPFAM" id="SSF88946">
    <property type="entry name" value="Sigma2 domain of RNA polymerase sigma factors"/>
    <property type="match status" value="1"/>
</dbReference>
<protein>
    <recommendedName>
        <fullName evidence="3">RNA polymerase sigma factor 70 region 4 type 2 domain-containing protein</fullName>
    </recommendedName>
</protein>
<keyword evidence="2" id="KW-1185">Reference proteome</keyword>
<dbReference type="GO" id="GO:0006352">
    <property type="term" value="P:DNA-templated transcription initiation"/>
    <property type="evidence" value="ECO:0007669"/>
    <property type="project" value="InterPro"/>
</dbReference>
<evidence type="ECO:0000313" key="2">
    <source>
        <dbReference type="Proteomes" id="UP000250831"/>
    </source>
</evidence>